<dbReference type="InterPro" id="IPR025558">
    <property type="entry name" value="DUF4283"/>
</dbReference>
<sequence>MLNAKHALITLSNESDFTKLWTRRIWHIHGFPMRIFKWCPTFTLEKESPVVPIWVCFPDLPAHLYHKNALFAIANMVGTLCKLMIIQSISKLSKARICVEIDLLEPRIQEFDIFIQGLTINQKVEYEQISQYCSLCKHVGHNEGDCNSKRNAPKPRRQENFQKGKKQRAKAQNVSESGGGKCGLSQSWRDEIETDEIDAERHKGKKQSAVMNEQNQQSACKVFDERVLETANVSKGAIVGENYDSNDSGAVCDEENTLHVDDIEPNFVYEKACAETDASCAFGNDGERSKTIDSDNIIRELVVREPTKDRRDMKLRRIKTKDAIRLFQTFKKIGVVTKKKESNFCRKFFLRLCRKRSVIRTEGGTAEEWAALSLLFHWTEVGPMRWAECVSSGLLQQVLFAVNWTIWALAAMMGSWATGLLSGTHNWAEKTQHHLRCGAAPESPPAGSRNFHRSVSKTKTDHEDRLPTIYPVVLRGLCTAPTGLASSCRLRLTVNSPPWEQTTVADHHHSIPLFIASRTRPYPLIFIKSRTTSESSKSSPLLGLRLHFFRHLEPVHHRTTTFAGLSVANKTTRLDSINGASPGMAPFTFNPDDFPPLTSNSSESIQTNLAKTTSFQNGQNTESAARQSAHRLAKYSNFSKFFLANSNPPPIGATHDINGRPTVIFSDSETQSLVASFRLALIGKFSQGTPPYSQLHRILAKSGIKGAFTVSLINNKHALISLSNESDFTRLWLRRIWYLNGFPMRVFKWSPTFTPEQESSITPIWVSFPELPAHLYRKDALFAIANNIGTPLQIADSTLNQSNLAKARVCVEIYLLKPLLKEIDLKICGATIVHNIVYEHIPNYCSLCKHVGHRDAECYSNGDAPKPLHTDRFLEKTLQRDTT</sequence>
<dbReference type="PANTHER" id="PTHR31286:SF179">
    <property type="entry name" value="RNASE H TYPE-1 DOMAIN-CONTAINING PROTEIN"/>
    <property type="match status" value="1"/>
</dbReference>
<organism evidence="3">
    <name type="scientific">Sesamum calycinum</name>
    <dbReference type="NCBI Taxonomy" id="2727403"/>
    <lineage>
        <taxon>Eukaryota</taxon>
        <taxon>Viridiplantae</taxon>
        <taxon>Streptophyta</taxon>
        <taxon>Embryophyta</taxon>
        <taxon>Tracheophyta</taxon>
        <taxon>Spermatophyta</taxon>
        <taxon>Magnoliopsida</taxon>
        <taxon>eudicotyledons</taxon>
        <taxon>Gunneridae</taxon>
        <taxon>Pentapetalae</taxon>
        <taxon>asterids</taxon>
        <taxon>lamiids</taxon>
        <taxon>Lamiales</taxon>
        <taxon>Pedaliaceae</taxon>
        <taxon>Sesamum</taxon>
    </lineage>
</organism>
<reference evidence="3" key="2">
    <citation type="journal article" date="2024" name="Plant">
        <title>Genomic evolution and insights into agronomic trait innovations of Sesamum species.</title>
        <authorList>
            <person name="Miao H."/>
            <person name="Wang L."/>
            <person name="Qu L."/>
            <person name="Liu H."/>
            <person name="Sun Y."/>
            <person name="Le M."/>
            <person name="Wang Q."/>
            <person name="Wei S."/>
            <person name="Zheng Y."/>
            <person name="Lin W."/>
            <person name="Duan Y."/>
            <person name="Cao H."/>
            <person name="Xiong S."/>
            <person name="Wang X."/>
            <person name="Wei L."/>
            <person name="Li C."/>
            <person name="Ma Q."/>
            <person name="Ju M."/>
            <person name="Zhao R."/>
            <person name="Li G."/>
            <person name="Mu C."/>
            <person name="Tian Q."/>
            <person name="Mei H."/>
            <person name="Zhang T."/>
            <person name="Gao T."/>
            <person name="Zhang H."/>
        </authorList>
    </citation>
    <scope>NUCLEOTIDE SEQUENCE</scope>
    <source>
        <strain evidence="3">KEN8</strain>
    </source>
</reference>
<feature type="domain" description="DUF4283" evidence="2">
    <location>
        <begin position="676"/>
        <end position="757"/>
    </location>
</feature>
<protein>
    <recommendedName>
        <fullName evidence="2">DUF4283 domain-containing protein</fullName>
    </recommendedName>
</protein>
<gene>
    <name evidence="3" type="ORF">Scaly_1834800</name>
</gene>
<proteinExistence type="predicted"/>
<name>A0AAW2NE16_9LAMI</name>
<dbReference type="AlphaFoldDB" id="A0AAW2NE16"/>
<accession>A0AAW2NE16</accession>
<feature type="region of interest" description="Disordered" evidence="1">
    <location>
        <begin position="146"/>
        <end position="185"/>
    </location>
</feature>
<feature type="region of interest" description="Disordered" evidence="1">
    <location>
        <begin position="437"/>
        <end position="460"/>
    </location>
</feature>
<dbReference type="InterPro" id="IPR040256">
    <property type="entry name" value="At4g02000-like"/>
</dbReference>
<evidence type="ECO:0000256" key="1">
    <source>
        <dbReference type="SAM" id="MobiDB-lite"/>
    </source>
</evidence>
<dbReference type="EMBL" id="JACGWM010000011">
    <property type="protein sequence ID" value="KAL0341722.1"/>
    <property type="molecule type" value="Genomic_DNA"/>
</dbReference>
<evidence type="ECO:0000259" key="2">
    <source>
        <dbReference type="Pfam" id="PF14111"/>
    </source>
</evidence>
<reference evidence="3" key="1">
    <citation type="submission" date="2020-06" db="EMBL/GenBank/DDBJ databases">
        <authorList>
            <person name="Li T."/>
            <person name="Hu X."/>
            <person name="Zhang T."/>
            <person name="Song X."/>
            <person name="Zhang H."/>
            <person name="Dai N."/>
            <person name="Sheng W."/>
            <person name="Hou X."/>
            <person name="Wei L."/>
        </authorList>
    </citation>
    <scope>NUCLEOTIDE SEQUENCE</scope>
    <source>
        <strain evidence="3">KEN8</strain>
        <tissue evidence="3">Leaf</tissue>
    </source>
</reference>
<evidence type="ECO:0000313" key="3">
    <source>
        <dbReference type="EMBL" id="KAL0341722.1"/>
    </source>
</evidence>
<comment type="caution">
    <text evidence="3">The sequence shown here is derived from an EMBL/GenBank/DDBJ whole genome shotgun (WGS) entry which is preliminary data.</text>
</comment>
<dbReference type="PANTHER" id="PTHR31286">
    <property type="entry name" value="GLYCINE-RICH CELL WALL STRUCTURAL PROTEIN 1.8-LIKE"/>
    <property type="match status" value="1"/>
</dbReference>
<dbReference type="Pfam" id="PF14111">
    <property type="entry name" value="DUF4283"/>
    <property type="match status" value="1"/>
</dbReference>